<proteinExistence type="predicted"/>
<comment type="caution">
    <text evidence="1">The sequence shown here is derived from an EMBL/GenBank/DDBJ whole genome shotgun (WGS) entry which is preliminary data.</text>
</comment>
<dbReference type="EMBL" id="JRLF01000014">
    <property type="protein sequence ID" value="KQB38746.1"/>
    <property type="molecule type" value="Genomic_DNA"/>
</dbReference>
<dbReference type="AlphaFoldDB" id="A0A0Q0XRZ1"/>
<name>A0A0Q0XRZ1_9FLAO</name>
<dbReference type="STRING" id="362413.RC62_2109"/>
<gene>
    <name evidence="1" type="ORF">RC62_2109</name>
</gene>
<sequence length="47" mass="5722">MIEKKNNPNNSKLSKKDFLKWIKTAEKSPTMYLEKFNEKWEEKNGKF</sequence>
<dbReference type="PATRIC" id="fig|362413.3.peg.2052"/>
<organism evidence="1 2">
    <name type="scientific">Flavobacterium aquidurense</name>
    <dbReference type="NCBI Taxonomy" id="362413"/>
    <lineage>
        <taxon>Bacteria</taxon>
        <taxon>Pseudomonadati</taxon>
        <taxon>Bacteroidota</taxon>
        <taxon>Flavobacteriia</taxon>
        <taxon>Flavobacteriales</taxon>
        <taxon>Flavobacteriaceae</taxon>
        <taxon>Flavobacterium</taxon>
    </lineage>
</organism>
<dbReference type="RefSeq" id="WP_157472562.1">
    <property type="nucleotide sequence ID" value="NZ_JRLF01000014.1"/>
</dbReference>
<accession>A0A0Q0XRZ1</accession>
<protein>
    <submittedName>
        <fullName evidence="1">Uncharacterized protein</fullName>
    </submittedName>
</protein>
<reference evidence="1 2" key="1">
    <citation type="submission" date="2014-09" db="EMBL/GenBank/DDBJ databases">
        <title>Genome sequence of Flavobacterium aquidurense RC62.</title>
        <authorList>
            <person name="Kim J.F."/>
            <person name="Kwak M.-J."/>
        </authorList>
    </citation>
    <scope>NUCLEOTIDE SEQUENCE [LARGE SCALE GENOMIC DNA]</scope>
    <source>
        <strain evidence="1 2">RC62</strain>
    </source>
</reference>
<dbReference type="Proteomes" id="UP000050443">
    <property type="component" value="Unassembled WGS sequence"/>
</dbReference>
<dbReference type="OrthoDB" id="1363847at2"/>
<evidence type="ECO:0000313" key="1">
    <source>
        <dbReference type="EMBL" id="KQB38746.1"/>
    </source>
</evidence>
<evidence type="ECO:0000313" key="2">
    <source>
        <dbReference type="Proteomes" id="UP000050443"/>
    </source>
</evidence>